<evidence type="ECO:0000313" key="9">
    <source>
        <dbReference type="EMBL" id="SEW43111.1"/>
    </source>
</evidence>
<feature type="transmembrane region" description="Helical" evidence="6">
    <location>
        <begin position="31"/>
        <end position="50"/>
    </location>
</feature>
<dbReference type="NCBIfam" id="TIGR00360">
    <property type="entry name" value="ComEC_N-term"/>
    <property type="match status" value="1"/>
</dbReference>
<sequence>MIFSFPSYPLVRLVLCFALGIVGYHYLGDEVLLPVAFLVLAFLAFFSLALKSSLKFSVFNALLVFLILFGLGNWRLKLYKNVEQASHLLNNDLWQVRAYKAQILEQPKRKARTYNVVLRVYETYDGVEWKRAAGQVNAYVDTLAGAELNYGDLLFVEGKPQETSAPANPGEFNFKGYLVYQNIHFQQFIGKDFAVIGHQTPNYFMRQALYFSSRCQQVFERYIPNERSRAIALALVLGVKDNLDDDTLRAYSATGAMHVLAVSGLHVGIIYMLLLWLIKRVGLGKRQFRWYVAIFSILILWCYALLTGLSPSVLRAVTMFSFFALSRAMFRRSNIYNTLAASALALLLYNPYLIMSVGFQLSYLAVLGIVYLQPKLYALWETKYWLLDKIWAITCVSIAAQIATGPLSVLYFHQFPNYFLVSNLFIIPAAFVILMSGLALLVLSFAPLLAEALGWLLSSFIWLVNVVVDWVSAWPGSLAEGLFTDILDTWALYALIITIALFFIRKKLYYLKVGVGFALLFCINQVNHKAAYWDSSEIAVMNISNTMAVDFRQGTQGKLIADSAFMADAERQRFHLYAKRLLAGVSQAPATDALDFPIAETVLGKLVTFNGKSVLFLAPDNEVRLNEEIKVDFCIVSGDSSFELLSNPSFQPAQVIVAPTLSYYKTNQLKGLLDKQSTPYHIVRSDGYFEEVWFK</sequence>
<feature type="domain" description="DUF4131" evidence="8">
    <location>
        <begin position="30"/>
        <end position="191"/>
    </location>
</feature>
<proteinExistence type="predicted"/>
<feature type="transmembrane region" description="Helical" evidence="6">
    <location>
        <begin position="390"/>
        <end position="412"/>
    </location>
</feature>
<dbReference type="InterPro" id="IPR004477">
    <property type="entry name" value="ComEC_N"/>
</dbReference>
<dbReference type="Proteomes" id="UP000199437">
    <property type="component" value="Unassembled WGS sequence"/>
</dbReference>
<dbReference type="PANTHER" id="PTHR30619:SF1">
    <property type="entry name" value="RECOMBINATION PROTEIN 2"/>
    <property type="match status" value="1"/>
</dbReference>
<dbReference type="RefSeq" id="WP_090261059.1">
    <property type="nucleotide sequence ID" value="NZ_FOIR01000005.1"/>
</dbReference>
<evidence type="ECO:0000256" key="6">
    <source>
        <dbReference type="SAM" id="Phobius"/>
    </source>
</evidence>
<comment type="subcellular location">
    <subcellularLocation>
        <location evidence="1">Cell membrane</location>
        <topology evidence="1">Multi-pass membrane protein</topology>
    </subcellularLocation>
</comment>
<keyword evidence="4 6" id="KW-1133">Transmembrane helix</keyword>
<dbReference type="PANTHER" id="PTHR30619">
    <property type="entry name" value="DNA INTERNALIZATION/COMPETENCE PROTEIN COMEC/REC2"/>
    <property type="match status" value="1"/>
</dbReference>
<feature type="transmembrane region" description="Helical" evidence="6">
    <location>
        <begin position="259"/>
        <end position="278"/>
    </location>
</feature>
<evidence type="ECO:0000259" key="8">
    <source>
        <dbReference type="Pfam" id="PF13567"/>
    </source>
</evidence>
<dbReference type="AlphaFoldDB" id="A0A1I0RPB2"/>
<feature type="transmembrane region" description="Helical" evidence="6">
    <location>
        <begin position="6"/>
        <end position="24"/>
    </location>
</feature>
<accession>A0A1I0RPB2</accession>
<keyword evidence="3 6" id="KW-0812">Transmembrane</keyword>
<feature type="transmembrane region" description="Helical" evidence="6">
    <location>
        <begin position="424"/>
        <end position="446"/>
    </location>
</feature>
<keyword evidence="5 6" id="KW-0472">Membrane</keyword>
<evidence type="ECO:0000256" key="3">
    <source>
        <dbReference type="ARBA" id="ARBA00022692"/>
    </source>
</evidence>
<protein>
    <submittedName>
        <fullName evidence="9">Competence protein ComEC</fullName>
    </submittedName>
</protein>
<dbReference type="OrthoDB" id="9761531at2"/>
<feature type="transmembrane region" description="Helical" evidence="6">
    <location>
        <begin position="453"/>
        <end position="474"/>
    </location>
</feature>
<keyword evidence="2" id="KW-1003">Cell membrane</keyword>
<evidence type="ECO:0000313" key="10">
    <source>
        <dbReference type="Proteomes" id="UP000199437"/>
    </source>
</evidence>
<evidence type="ECO:0000256" key="4">
    <source>
        <dbReference type="ARBA" id="ARBA00022989"/>
    </source>
</evidence>
<feature type="transmembrane region" description="Helical" evidence="6">
    <location>
        <begin position="290"/>
        <end position="314"/>
    </location>
</feature>
<evidence type="ECO:0000256" key="1">
    <source>
        <dbReference type="ARBA" id="ARBA00004651"/>
    </source>
</evidence>
<dbReference type="InterPro" id="IPR025405">
    <property type="entry name" value="DUF4131"/>
</dbReference>
<keyword evidence="10" id="KW-1185">Reference proteome</keyword>
<dbReference type="GO" id="GO:0005886">
    <property type="term" value="C:plasma membrane"/>
    <property type="evidence" value="ECO:0007669"/>
    <property type="project" value="UniProtKB-SubCell"/>
</dbReference>
<reference evidence="10" key="1">
    <citation type="submission" date="2016-10" db="EMBL/GenBank/DDBJ databases">
        <authorList>
            <person name="Varghese N."/>
            <person name="Submissions S."/>
        </authorList>
    </citation>
    <scope>NUCLEOTIDE SEQUENCE [LARGE SCALE GENOMIC DNA]</scope>
    <source>
        <strain evidence="10">CGMCC 1.12402</strain>
    </source>
</reference>
<gene>
    <name evidence="9" type="ORF">SAMN05216290_3931</name>
</gene>
<evidence type="ECO:0000259" key="7">
    <source>
        <dbReference type="Pfam" id="PF03772"/>
    </source>
</evidence>
<dbReference type="EMBL" id="FOIR01000005">
    <property type="protein sequence ID" value="SEW43111.1"/>
    <property type="molecule type" value="Genomic_DNA"/>
</dbReference>
<dbReference type="GeneID" id="99988597"/>
<feature type="transmembrane region" description="Helical" evidence="6">
    <location>
        <begin position="486"/>
        <end position="504"/>
    </location>
</feature>
<dbReference type="Pfam" id="PF03772">
    <property type="entry name" value="Competence"/>
    <property type="match status" value="1"/>
</dbReference>
<feature type="domain" description="ComEC/Rec2-related protein" evidence="7">
    <location>
        <begin position="235"/>
        <end position="502"/>
    </location>
</feature>
<dbReference type="STRING" id="1267423.SAMN05216290_3931"/>
<evidence type="ECO:0000256" key="2">
    <source>
        <dbReference type="ARBA" id="ARBA00022475"/>
    </source>
</evidence>
<name>A0A1I0RPB2_9BACT</name>
<evidence type="ECO:0000256" key="5">
    <source>
        <dbReference type="ARBA" id="ARBA00023136"/>
    </source>
</evidence>
<feature type="transmembrane region" description="Helical" evidence="6">
    <location>
        <begin position="56"/>
        <end position="74"/>
    </location>
</feature>
<organism evidence="9 10">
    <name type="scientific">Roseivirga pacifica</name>
    <dbReference type="NCBI Taxonomy" id="1267423"/>
    <lineage>
        <taxon>Bacteria</taxon>
        <taxon>Pseudomonadati</taxon>
        <taxon>Bacteroidota</taxon>
        <taxon>Cytophagia</taxon>
        <taxon>Cytophagales</taxon>
        <taxon>Roseivirgaceae</taxon>
        <taxon>Roseivirga</taxon>
    </lineage>
</organism>
<dbReference type="Pfam" id="PF13567">
    <property type="entry name" value="DUF4131"/>
    <property type="match status" value="1"/>
</dbReference>
<dbReference type="InterPro" id="IPR052159">
    <property type="entry name" value="Competence_DNA_uptake"/>
</dbReference>